<reference evidence="3" key="1">
    <citation type="submission" date="2016-10" db="EMBL/GenBank/DDBJ databases">
        <authorList>
            <person name="Varghese N."/>
            <person name="Submissions S."/>
        </authorList>
    </citation>
    <scope>NUCLEOTIDE SEQUENCE [LARGE SCALE GENOMIC DNA]</scope>
    <source>
        <strain evidence="3">CGMCC 1.11014</strain>
    </source>
</reference>
<feature type="signal peptide" evidence="1">
    <location>
        <begin position="1"/>
        <end position="19"/>
    </location>
</feature>
<dbReference type="STRING" id="1035707.SAMN05216552_101137"/>
<keyword evidence="1" id="KW-0732">Signal</keyword>
<accession>A0A1I7JDW2</accession>
<dbReference type="NCBIfam" id="TIGR02913">
    <property type="entry name" value="HAF_rpt"/>
    <property type="match status" value="5"/>
</dbReference>
<dbReference type="EMBL" id="FPBO01000011">
    <property type="protein sequence ID" value="SFU83375.1"/>
    <property type="molecule type" value="Genomic_DNA"/>
</dbReference>
<evidence type="ECO:0000256" key="1">
    <source>
        <dbReference type="SAM" id="SignalP"/>
    </source>
</evidence>
<feature type="chain" id="PRO_5011717264" evidence="1">
    <location>
        <begin position="20"/>
        <end position="378"/>
    </location>
</feature>
<protein>
    <submittedName>
        <fullName evidence="2">Probable extracellular repeat, HAF family</fullName>
    </submittedName>
</protein>
<keyword evidence="3" id="KW-1185">Reference proteome</keyword>
<evidence type="ECO:0000313" key="3">
    <source>
        <dbReference type="Proteomes" id="UP000199391"/>
    </source>
</evidence>
<gene>
    <name evidence="2" type="ORF">SAMN05216552_101137</name>
</gene>
<evidence type="ECO:0000313" key="2">
    <source>
        <dbReference type="EMBL" id="SFU83375.1"/>
    </source>
</evidence>
<organism evidence="2 3">
    <name type="scientific">Pseudoduganella namucuonensis</name>
    <dbReference type="NCBI Taxonomy" id="1035707"/>
    <lineage>
        <taxon>Bacteria</taxon>
        <taxon>Pseudomonadati</taxon>
        <taxon>Pseudomonadota</taxon>
        <taxon>Betaproteobacteria</taxon>
        <taxon>Burkholderiales</taxon>
        <taxon>Oxalobacteraceae</taxon>
        <taxon>Telluria group</taxon>
        <taxon>Pseudoduganella</taxon>
    </lineage>
</organism>
<dbReference type="RefSeq" id="WP_229490255.1">
    <property type="nucleotide sequence ID" value="NZ_FPBO01000011.1"/>
</dbReference>
<name>A0A1I7JDW2_9BURK</name>
<dbReference type="InterPro" id="IPR014262">
    <property type="entry name" value="HAF_rpt"/>
</dbReference>
<dbReference type="AlphaFoldDB" id="A0A1I7JDW2"/>
<sequence length="378" mass="39342">MKYTALALALLTMTLEAGAAPDREAEPGFGERPGESSVAVDANRVGQVAGVIEDADGRRRAVMYAQGRVTELGTLGGSDSYTTAINASGVVTGSAQNAEGRWRAFIYTPGQGMRGLDTLGGNSSHGLAINQLGQVAGHADVANGDFHAMVFDGAQMRDLGTLGGKTSYATSINNSGQVVGTAQNAQGYRRAFLYQPGEGIVELPSLGGRVSSAAAINDAGVIAGTAETADRRMHAFVYDGKTMIDLGAKIGHGTNTYATGINAAGHVVGSVTAQGFAPLTFVYREGKISVHPREAGLYLTNKINDSGLVVGAKFSGQRLQAFGVDEVAPVKETSPWDWAVRAVLLAAAGFMLVKMQRRASASMFPSGSVRVVSHNFVR</sequence>
<proteinExistence type="predicted"/>
<dbReference type="Proteomes" id="UP000199391">
    <property type="component" value="Unassembled WGS sequence"/>
</dbReference>